<comment type="caution">
    <text evidence="3">The sequence shown here is derived from an EMBL/GenBank/DDBJ whole genome shotgun (WGS) entry which is preliminary data.</text>
</comment>
<feature type="transmembrane region" description="Helical" evidence="2">
    <location>
        <begin position="324"/>
        <end position="351"/>
    </location>
</feature>
<dbReference type="OrthoDB" id="2896006at2759"/>
<dbReference type="AlphaFoldDB" id="A0A9W8RAQ3"/>
<name>A0A9W8RAQ3_9HYPO</name>
<feature type="transmembrane region" description="Helical" evidence="2">
    <location>
        <begin position="30"/>
        <end position="51"/>
    </location>
</feature>
<evidence type="ECO:0000313" key="4">
    <source>
        <dbReference type="Proteomes" id="UP001152087"/>
    </source>
</evidence>
<protein>
    <recommendedName>
        <fullName evidence="5">Ubiquitin conjugating enzyme</fullName>
    </recommendedName>
</protein>
<gene>
    <name evidence="3" type="ORF">NW755_005744</name>
</gene>
<accession>A0A9W8RAQ3</accession>
<evidence type="ECO:0000256" key="1">
    <source>
        <dbReference type="SAM" id="MobiDB-lite"/>
    </source>
</evidence>
<feature type="region of interest" description="Disordered" evidence="1">
    <location>
        <begin position="72"/>
        <end position="103"/>
    </location>
</feature>
<sequence>MISHVGKVLWERGHVPSDSGPESPQLSWEYIIIILNYIVFIPAILLIDYTFSKVFPLLAMIEDDKPPAYEPLPVEPLANGNGPKNPSTTAPAGNVAGPGTDGRPVTSSFRATFRLVRSHGGFRACFRGLPCLIVQTIFSALIIGAFSLCLPYGIGVFVGGLVSSVALVQFRAAWIHQVITPASARSFWSRLPPFKTTLKATWKPTLIFWAAGQATFALCGLLINTLQISRYSDPFNLSYRLLLASLILVVGEMILLIPAWVVLVRIQASLLPADEDTIIPFDRSFNGRVEPAVVGGPGYASVADAWSSFSKAAWRRIIMLHVKILGVTIGVGTLLGAFVGLQILIFGLVAASKSGNSGEKGN</sequence>
<evidence type="ECO:0000256" key="2">
    <source>
        <dbReference type="SAM" id="Phobius"/>
    </source>
</evidence>
<feature type="transmembrane region" description="Helical" evidence="2">
    <location>
        <begin position="124"/>
        <end position="146"/>
    </location>
</feature>
<keyword evidence="2" id="KW-0812">Transmembrane</keyword>
<evidence type="ECO:0000313" key="3">
    <source>
        <dbReference type="EMBL" id="KAJ4189742.1"/>
    </source>
</evidence>
<feature type="transmembrane region" description="Helical" evidence="2">
    <location>
        <begin position="241"/>
        <end position="263"/>
    </location>
</feature>
<feature type="transmembrane region" description="Helical" evidence="2">
    <location>
        <begin position="206"/>
        <end position="229"/>
    </location>
</feature>
<reference evidence="3" key="1">
    <citation type="submission" date="2022-09" db="EMBL/GenBank/DDBJ databases">
        <title>Fusarium specimens isolated from Avocado Roots.</title>
        <authorList>
            <person name="Stajich J."/>
            <person name="Roper C."/>
            <person name="Heimlech-Rivalta G."/>
        </authorList>
    </citation>
    <scope>NUCLEOTIDE SEQUENCE</scope>
    <source>
        <strain evidence="3">A02</strain>
    </source>
</reference>
<keyword evidence="2" id="KW-0472">Membrane</keyword>
<dbReference type="EMBL" id="JAOQAV010000012">
    <property type="protein sequence ID" value="KAJ4189742.1"/>
    <property type="molecule type" value="Genomic_DNA"/>
</dbReference>
<evidence type="ECO:0008006" key="5">
    <source>
        <dbReference type="Google" id="ProtNLM"/>
    </source>
</evidence>
<feature type="transmembrane region" description="Helical" evidence="2">
    <location>
        <begin position="152"/>
        <end position="170"/>
    </location>
</feature>
<feature type="compositionally biased region" description="Polar residues" evidence="1">
    <location>
        <begin position="82"/>
        <end position="91"/>
    </location>
</feature>
<keyword evidence="4" id="KW-1185">Reference proteome</keyword>
<dbReference type="Proteomes" id="UP001152087">
    <property type="component" value="Unassembled WGS sequence"/>
</dbReference>
<organism evidence="3 4">
    <name type="scientific">Fusarium falciforme</name>
    <dbReference type="NCBI Taxonomy" id="195108"/>
    <lineage>
        <taxon>Eukaryota</taxon>
        <taxon>Fungi</taxon>
        <taxon>Dikarya</taxon>
        <taxon>Ascomycota</taxon>
        <taxon>Pezizomycotina</taxon>
        <taxon>Sordariomycetes</taxon>
        <taxon>Hypocreomycetidae</taxon>
        <taxon>Hypocreales</taxon>
        <taxon>Nectriaceae</taxon>
        <taxon>Fusarium</taxon>
        <taxon>Fusarium solani species complex</taxon>
    </lineage>
</organism>
<proteinExistence type="predicted"/>
<keyword evidence="2" id="KW-1133">Transmembrane helix</keyword>